<accession>A0ABD2MSV5</accession>
<sequence length="156" mass="17737">DIAYFPPFGLPDHHVLKSSLPLSMNDIPSKKRITKKVTNLEELNEELHCVDWETLFLGRSVENMWNEFSSILTEKHTHIMTFIEYPPKAWMDNEVTIPSVRDSQGKLCDDHKQSAEVFASAFASSFSVKPDRPLPRITSPRSSVELSTISFSADDI</sequence>
<gene>
    <name evidence="1" type="ORF">HHI36_008535</name>
</gene>
<comment type="caution">
    <text evidence="1">The sequence shown here is derived from an EMBL/GenBank/DDBJ whole genome shotgun (WGS) entry which is preliminary data.</text>
</comment>
<evidence type="ECO:0000313" key="2">
    <source>
        <dbReference type="Proteomes" id="UP001516400"/>
    </source>
</evidence>
<name>A0ABD2MSV5_9CUCU</name>
<protein>
    <submittedName>
        <fullName evidence="1">Uncharacterized protein</fullName>
    </submittedName>
</protein>
<keyword evidence="2" id="KW-1185">Reference proteome</keyword>
<reference evidence="1 2" key="1">
    <citation type="journal article" date="2021" name="BMC Biol.">
        <title>Horizontally acquired antibacterial genes associated with adaptive radiation of ladybird beetles.</title>
        <authorList>
            <person name="Li H.S."/>
            <person name="Tang X.F."/>
            <person name="Huang Y.H."/>
            <person name="Xu Z.Y."/>
            <person name="Chen M.L."/>
            <person name="Du X.Y."/>
            <person name="Qiu B.Y."/>
            <person name="Chen P.T."/>
            <person name="Zhang W."/>
            <person name="Slipinski A."/>
            <person name="Escalona H.E."/>
            <person name="Waterhouse R.M."/>
            <person name="Zwick A."/>
            <person name="Pang H."/>
        </authorList>
    </citation>
    <scope>NUCLEOTIDE SEQUENCE [LARGE SCALE GENOMIC DNA]</scope>
    <source>
        <strain evidence="1">SYSU2018</strain>
    </source>
</reference>
<proteinExistence type="predicted"/>
<organism evidence="1 2">
    <name type="scientific">Cryptolaemus montrouzieri</name>
    <dbReference type="NCBI Taxonomy" id="559131"/>
    <lineage>
        <taxon>Eukaryota</taxon>
        <taxon>Metazoa</taxon>
        <taxon>Ecdysozoa</taxon>
        <taxon>Arthropoda</taxon>
        <taxon>Hexapoda</taxon>
        <taxon>Insecta</taxon>
        <taxon>Pterygota</taxon>
        <taxon>Neoptera</taxon>
        <taxon>Endopterygota</taxon>
        <taxon>Coleoptera</taxon>
        <taxon>Polyphaga</taxon>
        <taxon>Cucujiformia</taxon>
        <taxon>Coccinelloidea</taxon>
        <taxon>Coccinellidae</taxon>
        <taxon>Scymninae</taxon>
        <taxon>Scymnini</taxon>
        <taxon>Cryptolaemus</taxon>
    </lineage>
</organism>
<feature type="non-terminal residue" evidence="1">
    <location>
        <position position="1"/>
    </location>
</feature>
<dbReference type="AlphaFoldDB" id="A0ABD2MSV5"/>
<dbReference type="Proteomes" id="UP001516400">
    <property type="component" value="Unassembled WGS sequence"/>
</dbReference>
<evidence type="ECO:0000313" key="1">
    <source>
        <dbReference type="EMBL" id="KAL3269466.1"/>
    </source>
</evidence>
<dbReference type="EMBL" id="JABFTP020000021">
    <property type="protein sequence ID" value="KAL3269466.1"/>
    <property type="molecule type" value="Genomic_DNA"/>
</dbReference>